<sequence>MRAKTPNSGTFLVFSAAICWGLSGGIAGLLIEEGWGPFLISFYRAAIGLIAFSSWLILAPAKSGLHKKKLWLWSLLAGLGVAGNFSFYFLSISESGVSIAATLMYCAPIFVYLLSFLLKLEKPTLLKFIGIGFVVVGVTLLTEVYKADGSNMNVLGILFGLLAGASLALFIFSFKYATRHGSPQSILSISFLVVLITLFVPSQPSSIIAALVSEQLPLLILLGVLGGGTSFILYLFGLRKTAPAIASVVALAEPISASLFGVVVLGEQLAIAQLTGIVIILVTVTLLSVASSRR</sequence>
<feature type="transmembrane region" description="Helical" evidence="1">
    <location>
        <begin position="186"/>
        <end position="212"/>
    </location>
</feature>
<name>A0ABN5ASV4_9GAMM</name>
<feature type="transmembrane region" description="Helical" evidence="1">
    <location>
        <begin position="12"/>
        <end position="31"/>
    </location>
</feature>
<reference evidence="3 4" key="1">
    <citation type="submission" date="2017-06" db="EMBL/GenBank/DDBJ databases">
        <title>Complete genome sequence of Idiomarina piscisalsi strain 10PY1A isolated from soil of Soudi Arabia.</title>
        <authorList>
            <person name="Kim M.-C."/>
            <person name="Jung B.K."/>
            <person name="Budiyanto F."/>
            <person name="Nzila A."/>
            <person name="Shin J.-H."/>
        </authorList>
    </citation>
    <scope>NUCLEOTIDE SEQUENCE [LARGE SCALE GENOMIC DNA]</scope>
    <source>
        <strain evidence="3 4">10PY1A</strain>
    </source>
</reference>
<feature type="transmembrane region" description="Helical" evidence="1">
    <location>
        <begin position="125"/>
        <end position="142"/>
    </location>
</feature>
<dbReference type="Pfam" id="PF00892">
    <property type="entry name" value="EamA"/>
    <property type="match status" value="2"/>
</dbReference>
<feature type="transmembrane region" description="Helical" evidence="1">
    <location>
        <begin position="37"/>
        <end position="58"/>
    </location>
</feature>
<feature type="domain" description="EamA" evidence="2">
    <location>
        <begin position="155"/>
        <end position="288"/>
    </location>
</feature>
<gene>
    <name evidence="3" type="ORF">CEW91_11905</name>
</gene>
<feature type="transmembrane region" description="Helical" evidence="1">
    <location>
        <begin position="154"/>
        <end position="174"/>
    </location>
</feature>
<feature type="transmembrane region" description="Helical" evidence="1">
    <location>
        <begin position="218"/>
        <end position="237"/>
    </location>
</feature>
<feature type="transmembrane region" description="Helical" evidence="1">
    <location>
        <begin position="70"/>
        <end position="90"/>
    </location>
</feature>
<protein>
    <submittedName>
        <fullName evidence="3">EamA family transporter</fullName>
    </submittedName>
</protein>
<keyword evidence="1" id="KW-1133">Transmembrane helix</keyword>
<dbReference type="InterPro" id="IPR037185">
    <property type="entry name" value="EmrE-like"/>
</dbReference>
<feature type="domain" description="EamA" evidence="2">
    <location>
        <begin position="8"/>
        <end position="141"/>
    </location>
</feature>
<keyword evidence="1" id="KW-0812">Transmembrane</keyword>
<evidence type="ECO:0000259" key="2">
    <source>
        <dbReference type="Pfam" id="PF00892"/>
    </source>
</evidence>
<proteinExistence type="predicted"/>
<dbReference type="PANTHER" id="PTHR22911">
    <property type="entry name" value="ACYL-MALONYL CONDENSING ENZYME-RELATED"/>
    <property type="match status" value="1"/>
</dbReference>
<organism evidence="3 4">
    <name type="scientific">Idiomarina piscisalsi</name>
    <dbReference type="NCBI Taxonomy" id="1096243"/>
    <lineage>
        <taxon>Bacteria</taxon>
        <taxon>Pseudomonadati</taxon>
        <taxon>Pseudomonadota</taxon>
        <taxon>Gammaproteobacteria</taxon>
        <taxon>Alteromonadales</taxon>
        <taxon>Idiomarinaceae</taxon>
        <taxon>Idiomarina</taxon>
    </lineage>
</organism>
<dbReference type="SUPFAM" id="SSF103481">
    <property type="entry name" value="Multidrug resistance efflux transporter EmrE"/>
    <property type="match status" value="2"/>
</dbReference>
<feature type="transmembrane region" description="Helical" evidence="1">
    <location>
        <begin position="244"/>
        <end position="265"/>
    </location>
</feature>
<dbReference type="EMBL" id="CP022133">
    <property type="protein sequence ID" value="ASG66979.1"/>
    <property type="molecule type" value="Genomic_DNA"/>
</dbReference>
<evidence type="ECO:0000313" key="4">
    <source>
        <dbReference type="Proteomes" id="UP000197717"/>
    </source>
</evidence>
<evidence type="ECO:0000313" key="3">
    <source>
        <dbReference type="EMBL" id="ASG66979.1"/>
    </source>
</evidence>
<evidence type="ECO:0000256" key="1">
    <source>
        <dbReference type="SAM" id="Phobius"/>
    </source>
</evidence>
<accession>A0ABN5ASV4</accession>
<keyword evidence="4" id="KW-1185">Reference proteome</keyword>
<dbReference type="Gene3D" id="1.10.3730.20">
    <property type="match status" value="2"/>
</dbReference>
<keyword evidence="1" id="KW-0472">Membrane</keyword>
<feature type="transmembrane region" description="Helical" evidence="1">
    <location>
        <begin position="96"/>
        <end position="118"/>
    </location>
</feature>
<dbReference type="InterPro" id="IPR000620">
    <property type="entry name" value="EamA_dom"/>
</dbReference>
<feature type="transmembrane region" description="Helical" evidence="1">
    <location>
        <begin position="271"/>
        <end position="290"/>
    </location>
</feature>
<dbReference type="Proteomes" id="UP000197717">
    <property type="component" value="Chromosome"/>
</dbReference>